<evidence type="ECO:0000259" key="3">
    <source>
        <dbReference type="SMART" id="SM00849"/>
    </source>
</evidence>
<dbReference type="CDD" id="cd16295">
    <property type="entry name" value="TTHA0252-CPSF-like_MBL-fold"/>
    <property type="match status" value="1"/>
</dbReference>
<dbReference type="EMBL" id="FOLE01000006">
    <property type="protein sequence ID" value="SFC54275.1"/>
    <property type="molecule type" value="Genomic_DNA"/>
</dbReference>
<evidence type="ECO:0000256" key="2">
    <source>
        <dbReference type="SAM" id="MobiDB-lite"/>
    </source>
</evidence>
<dbReference type="InterPro" id="IPR022712">
    <property type="entry name" value="Beta_Casp"/>
</dbReference>
<dbReference type="GO" id="GO:0016787">
    <property type="term" value="F:hydrolase activity"/>
    <property type="evidence" value="ECO:0007669"/>
    <property type="project" value="UniProtKB-KW"/>
</dbReference>
<name>A0A1I1K0Y4_9BACT</name>
<dbReference type="Gene3D" id="3.60.15.10">
    <property type="entry name" value="Ribonuclease Z/Hydroxyacylglutathione hydrolase-like"/>
    <property type="match status" value="1"/>
</dbReference>
<keyword evidence="6" id="KW-1185">Reference proteome</keyword>
<accession>A0A1I1K0Y4</accession>
<dbReference type="PANTHER" id="PTHR11203:SF37">
    <property type="entry name" value="INTEGRATOR COMPLEX SUBUNIT 11"/>
    <property type="match status" value="1"/>
</dbReference>
<evidence type="ECO:0000313" key="6">
    <source>
        <dbReference type="Proteomes" id="UP000199514"/>
    </source>
</evidence>
<feature type="region of interest" description="Disordered" evidence="2">
    <location>
        <begin position="117"/>
        <end position="137"/>
    </location>
</feature>
<dbReference type="AlphaFoldDB" id="A0A1I1K0Y4"/>
<evidence type="ECO:0000313" key="5">
    <source>
        <dbReference type="EMBL" id="SFC54275.1"/>
    </source>
</evidence>
<proteinExistence type="predicted"/>
<evidence type="ECO:0000256" key="1">
    <source>
        <dbReference type="ARBA" id="ARBA00022801"/>
    </source>
</evidence>
<dbReference type="SMART" id="SM00849">
    <property type="entry name" value="Lactamase_B"/>
    <property type="match status" value="1"/>
</dbReference>
<dbReference type="InterPro" id="IPR036866">
    <property type="entry name" value="RibonucZ/Hydroxyglut_hydro"/>
</dbReference>
<dbReference type="GO" id="GO:0004521">
    <property type="term" value="F:RNA endonuclease activity"/>
    <property type="evidence" value="ECO:0007669"/>
    <property type="project" value="TreeGrafter"/>
</dbReference>
<dbReference type="SMART" id="SM01027">
    <property type="entry name" value="Beta-Casp"/>
    <property type="match status" value="1"/>
</dbReference>
<protein>
    <submittedName>
        <fullName evidence="5">Metallo-beta-lactamase family protein</fullName>
    </submittedName>
</protein>
<dbReference type="STRING" id="927664.SAMN05421780_106196"/>
<feature type="compositionally biased region" description="Basic residues" evidence="2">
    <location>
        <begin position="117"/>
        <end position="129"/>
    </location>
</feature>
<dbReference type="Pfam" id="PF07521">
    <property type="entry name" value="RMMBL"/>
    <property type="match status" value="1"/>
</dbReference>
<dbReference type="PANTHER" id="PTHR11203">
    <property type="entry name" value="CLEAVAGE AND POLYADENYLATION SPECIFICITY FACTOR FAMILY MEMBER"/>
    <property type="match status" value="1"/>
</dbReference>
<dbReference type="InterPro" id="IPR050698">
    <property type="entry name" value="MBL"/>
</dbReference>
<dbReference type="Pfam" id="PF10996">
    <property type="entry name" value="Beta-Casp"/>
    <property type="match status" value="1"/>
</dbReference>
<dbReference type="Gene3D" id="3.40.50.10890">
    <property type="match status" value="1"/>
</dbReference>
<gene>
    <name evidence="5" type="ORF">SAMN05421780_106196</name>
</gene>
<dbReference type="RefSeq" id="WP_091512668.1">
    <property type="nucleotide sequence ID" value="NZ_FOLE01000006.1"/>
</dbReference>
<feature type="domain" description="Beta-Casp" evidence="4">
    <location>
        <begin position="268"/>
        <end position="393"/>
    </location>
</feature>
<feature type="domain" description="Metallo-beta-lactamase" evidence="3">
    <location>
        <begin position="13"/>
        <end position="246"/>
    </location>
</feature>
<dbReference type="Proteomes" id="UP000199514">
    <property type="component" value="Unassembled WGS sequence"/>
</dbReference>
<keyword evidence="1" id="KW-0378">Hydrolase</keyword>
<dbReference type="OrthoDB" id="9803916at2"/>
<dbReference type="InterPro" id="IPR011108">
    <property type="entry name" value="RMMBL"/>
</dbReference>
<dbReference type="Pfam" id="PF00753">
    <property type="entry name" value="Lactamase_B"/>
    <property type="match status" value="1"/>
</dbReference>
<reference evidence="5 6" key="1">
    <citation type="submission" date="2016-10" db="EMBL/GenBank/DDBJ databases">
        <authorList>
            <person name="de Groot N.N."/>
        </authorList>
    </citation>
    <scope>NUCLEOTIDE SEQUENCE [LARGE SCALE GENOMIC DNA]</scope>
    <source>
        <strain evidence="5 6">DSM 6793</strain>
    </source>
</reference>
<evidence type="ECO:0000259" key="4">
    <source>
        <dbReference type="SMART" id="SM01027"/>
    </source>
</evidence>
<dbReference type="InterPro" id="IPR001279">
    <property type="entry name" value="Metallo-B-lactamas"/>
</dbReference>
<organism evidence="5 6">
    <name type="scientific">Flexibacter flexilis DSM 6793</name>
    <dbReference type="NCBI Taxonomy" id="927664"/>
    <lineage>
        <taxon>Bacteria</taxon>
        <taxon>Pseudomonadati</taxon>
        <taxon>Bacteroidota</taxon>
        <taxon>Cytophagia</taxon>
        <taxon>Cytophagales</taxon>
        <taxon>Flexibacteraceae</taxon>
        <taxon>Flexibacter</taxon>
    </lineage>
</organism>
<dbReference type="SUPFAM" id="SSF56281">
    <property type="entry name" value="Metallo-hydrolase/oxidoreductase"/>
    <property type="match status" value="1"/>
</dbReference>
<sequence length="479" mass="54353">MKLTFWGAARQVTGSMFLLELDDDYRILIDCGTEMARDREESAEMNFRERQGLLFPFEPSLINLVLLTHAHIDHSGNLPNLIREGYEGQILCTSATYSLTKLLLMDSASLHRNKLKAIHGSRRSSKRSHQPPPDTSDMYLERHVDEAVERFVTIAFQQRFKVRHNMYVTFIPTGHLLGAANILVEIIEENGQTKRIGFSGDIGRHNYPLLPDPAPFPPVDYLICESTYGNRRHEAKGKPEDILADVIKRTCIDIPGRLIIPAFSVGRTQALLYTLNKLYSQESIAPIKVFSDSPMALQSTQIHQKYVKLLNADAQEFQEEHEELFDFENLHYVENMEQSRAVSSYHEPCIIISSSGMISGGRVEEHIRKNIQNPYCTILMIGFAAEGTLGYRLTNGQKTLRIGNKEVPVLANVERTDVFSGHADLDDLLSFVKQQKPTQLQKLFVVHGEYDTMLAFKQTLEQEGFGQVEIPKKGQAYIL</sequence>